<accession>A0ABT6P7G4</accession>
<keyword evidence="2" id="KW-0472">Membrane</keyword>
<keyword evidence="2" id="KW-0812">Transmembrane</keyword>
<feature type="transmembrane region" description="Helical" evidence="2">
    <location>
        <begin position="127"/>
        <end position="148"/>
    </location>
</feature>
<feature type="region of interest" description="Disordered" evidence="1">
    <location>
        <begin position="1"/>
        <end position="74"/>
    </location>
</feature>
<keyword evidence="2" id="KW-1133">Transmembrane helix</keyword>
<feature type="compositionally biased region" description="Basic and acidic residues" evidence="1">
    <location>
        <begin position="1"/>
        <end position="11"/>
    </location>
</feature>
<feature type="compositionally biased region" description="Acidic residues" evidence="1">
    <location>
        <begin position="65"/>
        <end position="74"/>
    </location>
</feature>
<organism evidence="3 4">
    <name type="scientific">Polyangium sorediatum</name>
    <dbReference type="NCBI Taxonomy" id="889274"/>
    <lineage>
        <taxon>Bacteria</taxon>
        <taxon>Pseudomonadati</taxon>
        <taxon>Myxococcota</taxon>
        <taxon>Polyangia</taxon>
        <taxon>Polyangiales</taxon>
        <taxon>Polyangiaceae</taxon>
        <taxon>Polyangium</taxon>
    </lineage>
</organism>
<keyword evidence="4" id="KW-1185">Reference proteome</keyword>
<name>A0ABT6P7G4_9BACT</name>
<gene>
    <name evidence="3" type="ORF">QHF89_41810</name>
</gene>
<evidence type="ECO:0000313" key="3">
    <source>
        <dbReference type="EMBL" id="MDI1436115.1"/>
    </source>
</evidence>
<evidence type="ECO:0000256" key="1">
    <source>
        <dbReference type="SAM" id="MobiDB-lite"/>
    </source>
</evidence>
<proteinExistence type="predicted"/>
<evidence type="ECO:0000256" key="2">
    <source>
        <dbReference type="SAM" id="Phobius"/>
    </source>
</evidence>
<dbReference type="Proteomes" id="UP001160301">
    <property type="component" value="Unassembled WGS sequence"/>
</dbReference>
<reference evidence="3 4" key="1">
    <citation type="submission" date="2023-04" db="EMBL/GenBank/DDBJ databases">
        <title>The genome sequence of Polyangium sorediatum DSM14670.</title>
        <authorList>
            <person name="Zhang X."/>
        </authorList>
    </citation>
    <scope>NUCLEOTIDE SEQUENCE [LARGE SCALE GENOMIC DNA]</scope>
    <source>
        <strain evidence="3 4">DSM 14670</strain>
    </source>
</reference>
<feature type="compositionally biased region" description="Basic and acidic residues" evidence="1">
    <location>
        <begin position="35"/>
        <end position="64"/>
    </location>
</feature>
<dbReference type="RefSeq" id="WP_211365606.1">
    <property type="nucleotide sequence ID" value="NZ_JARZHI010000073.1"/>
</dbReference>
<evidence type="ECO:0000313" key="4">
    <source>
        <dbReference type="Proteomes" id="UP001160301"/>
    </source>
</evidence>
<sequence length="154" mass="16931">MSGDAKRKPEADAPADDRDEDQLGAEGDVSDEEAERLAAEAERWLEAEEKAEAKDETRGAKKHDEDEDEAPLDEVEVRELLRRALRPPPGSVAPSLLGGVQKKLRTRSRGKFYGDGWSTSRSPRSTYLVTSILMLVLVAFVFLVLVPWGSGALP</sequence>
<comment type="caution">
    <text evidence="3">The sequence shown here is derived from an EMBL/GenBank/DDBJ whole genome shotgun (WGS) entry which is preliminary data.</text>
</comment>
<protein>
    <submittedName>
        <fullName evidence="3">Uncharacterized protein</fullName>
    </submittedName>
</protein>
<feature type="compositionally biased region" description="Acidic residues" evidence="1">
    <location>
        <begin position="13"/>
        <end position="34"/>
    </location>
</feature>
<dbReference type="EMBL" id="JARZHI010000073">
    <property type="protein sequence ID" value="MDI1436115.1"/>
    <property type="molecule type" value="Genomic_DNA"/>
</dbReference>